<evidence type="ECO:0000313" key="1">
    <source>
        <dbReference type="EMBL" id="WNM60512.1"/>
    </source>
</evidence>
<reference evidence="1 2" key="1">
    <citation type="submission" date="2023-01" db="EMBL/GenBank/DDBJ databases">
        <title>Cultivation and genomic characterization of new, ubiquitous marine nitrite-oxidizing bacteria from the Nitrospirales.</title>
        <authorList>
            <person name="Mueller A.J."/>
            <person name="Daebeler A."/>
            <person name="Herbold C.W."/>
            <person name="Kirkegaard R.H."/>
            <person name="Daims H."/>
        </authorList>
    </citation>
    <scope>NUCLEOTIDE SEQUENCE [LARGE SCALE GENOMIC DNA]</scope>
    <source>
        <strain evidence="1 2">DK</strain>
    </source>
</reference>
<dbReference type="AlphaFoldDB" id="A0AA96GGF8"/>
<dbReference type="EMBL" id="CP116968">
    <property type="protein sequence ID" value="WNM60512.1"/>
    <property type="molecule type" value="Genomic_DNA"/>
</dbReference>
<name>A0AA96GGF8_9BACT</name>
<dbReference type="RefSeq" id="WP_312741353.1">
    <property type="nucleotide sequence ID" value="NZ_CP116968.1"/>
</dbReference>
<sequence>MPIPPKSCSDIAKGISEIRKEFGAEPLELSIKLGENYFEMENPAFSLAYDFKMLFQDGADKYADELIKGLNPLLQKFNVDDRLNLNEYYKETTAKKKAICLIPGLATLDFALRDNRDFKDALTGGRFSHNYPGFGGVRLKKPTEKALYVNSACPELKRAPNQLEHLVTHEFLHLHAHNGGFNDWKPSQQNINETIKWCVDEGFTEFLARLITYRRNKKNNDLKIEIMVDDQNLPKYEIFIRVVEQMLKKYFQKHGLDFDSEKKSKDYRSAWGKAYLSGEWTDFKRIVDEFNIPVQERKVAGKVVKESTVVQLLEAASKVGSNMDKKVASGSNIERDLVDWEVLPKPKKGVNAFEEWKKTIRNSVETRTYSDPILDYLKIKESSEFIARVFSLVGLKK</sequence>
<evidence type="ECO:0000313" key="2">
    <source>
        <dbReference type="Proteomes" id="UP001302494"/>
    </source>
</evidence>
<dbReference type="Proteomes" id="UP001302494">
    <property type="component" value="Chromosome"/>
</dbReference>
<organism evidence="1 2">
    <name type="scientific">Candidatus Nitrospira neomarina</name>
    <dbReference type="NCBI Taxonomy" id="3020899"/>
    <lineage>
        <taxon>Bacteria</taxon>
        <taxon>Pseudomonadati</taxon>
        <taxon>Nitrospirota</taxon>
        <taxon>Nitrospiria</taxon>
        <taxon>Nitrospirales</taxon>
        <taxon>Nitrospiraceae</taxon>
        <taxon>Nitrospira</taxon>
    </lineage>
</organism>
<protein>
    <submittedName>
        <fullName evidence="1">Uncharacterized protein</fullName>
    </submittedName>
</protein>
<proteinExistence type="predicted"/>
<dbReference type="KEGG" id="nneo:PQG83_12145"/>
<accession>A0AA96GGF8</accession>
<gene>
    <name evidence="1" type="ORF">PQG83_12145</name>
</gene>
<keyword evidence="2" id="KW-1185">Reference proteome</keyword>